<evidence type="ECO:0000313" key="4">
    <source>
        <dbReference type="Proteomes" id="UP000406256"/>
    </source>
</evidence>
<dbReference type="OrthoDB" id="9805928at2"/>
<dbReference type="PANTHER" id="PTHR30432:SF1">
    <property type="entry name" value="DNA-BINDING TRANSCRIPTIONAL DUAL REGULATOR MODE"/>
    <property type="match status" value="1"/>
</dbReference>
<dbReference type="RefSeq" id="WP_150667937.1">
    <property type="nucleotide sequence ID" value="NZ_CABPSB010000003.1"/>
</dbReference>
<dbReference type="InterPro" id="IPR051815">
    <property type="entry name" value="Molybdate_resp_trans_reg"/>
</dbReference>
<dbReference type="InterPro" id="IPR036388">
    <property type="entry name" value="WH-like_DNA-bd_sf"/>
</dbReference>
<keyword evidence="4" id="KW-1185">Reference proteome</keyword>
<dbReference type="SUPFAM" id="SSF46785">
    <property type="entry name" value="Winged helix' DNA-binding domain"/>
    <property type="match status" value="1"/>
</dbReference>
<protein>
    <submittedName>
        <fullName evidence="3">Putative transcriptional regulator, ModE family protein</fullName>
    </submittedName>
</protein>
<evidence type="ECO:0000313" key="3">
    <source>
        <dbReference type="EMBL" id="VVD81944.1"/>
    </source>
</evidence>
<reference evidence="3 4" key="1">
    <citation type="submission" date="2019-08" db="EMBL/GenBank/DDBJ databases">
        <authorList>
            <person name="Peeters C."/>
        </authorList>
    </citation>
    <scope>NUCLEOTIDE SEQUENCE [LARGE SCALE GENOMIC DNA]</scope>
    <source>
        <strain evidence="3 4">LMG 31108</strain>
    </source>
</reference>
<feature type="region of interest" description="Disordered" evidence="1">
    <location>
        <begin position="1"/>
        <end position="25"/>
    </location>
</feature>
<sequence>MPAERRHAKRAATADAAPPDTTGEAGAVAIRGQDANDSLTRGALAPAALQDAAGAVEASEAAEAAPATVGVAGYDVRVRIRDGETPVFGPGRLTLLRAIDATGSISAAARCMNMSYRRAWLLVEAMNHEFREPLVTRHIGGVSGGGAQLTPFAQNLVAHYDTLIKEIRALLDAHVPTFDAYLKAGKAVDPDDE</sequence>
<dbReference type="Pfam" id="PF00126">
    <property type="entry name" value="HTH_1"/>
    <property type="match status" value="1"/>
</dbReference>
<feature type="compositionally biased region" description="Basic residues" evidence="1">
    <location>
        <begin position="1"/>
        <end position="10"/>
    </location>
</feature>
<feature type="domain" description="HTH lysR-type" evidence="2">
    <location>
        <begin position="93"/>
        <end position="153"/>
    </location>
</feature>
<dbReference type="GO" id="GO:0003700">
    <property type="term" value="F:DNA-binding transcription factor activity"/>
    <property type="evidence" value="ECO:0007669"/>
    <property type="project" value="InterPro"/>
</dbReference>
<dbReference type="InterPro" id="IPR036390">
    <property type="entry name" value="WH_DNA-bd_sf"/>
</dbReference>
<evidence type="ECO:0000256" key="1">
    <source>
        <dbReference type="SAM" id="MobiDB-lite"/>
    </source>
</evidence>
<dbReference type="Gene3D" id="1.10.10.10">
    <property type="entry name" value="Winged helix-like DNA-binding domain superfamily/Winged helix DNA-binding domain"/>
    <property type="match status" value="1"/>
</dbReference>
<dbReference type="InterPro" id="IPR000847">
    <property type="entry name" value="LysR_HTH_N"/>
</dbReference>
<dbReference type="AlphaFoldDB" id="A0A5E4T650"/>
<evidence type="ECO:0000259" key="2">
    <source>
        <dbReference type="Pfam" id="PF00126"/>
    </source>
</evidence>
<name>A0A5E4T650_9BURK</name>
<gene>
    <name evidence="3" type="ORF">PAN31108_01151</name>
</gene>
<accession>A0A5E4T650</accession>
<organism evidence="3 4">
    <name type="scientific">Pandoraea anhela</name>
    <dbReference type="NCBI Taxonomy" id="2508295"/>
    <lineage>
        <taxon>Bacteria</taxon>
        <taxon>Pseudomonadati</taxon>
        <taxon>Pseudomonadota</taxon>
        <taxon>Betaproteobacteria</taxon>
        <taxon>Burkholderiales</taxon>
        <taxon>Burkholderiaceae</taxon>
        <taxon>Pandoraea</taxon>
    </lineage>
</organism>
<dbReference type="Proteomes" id="UP000406256">
    <property type="component" value="Unassembled WGS sequence"/>
</dbReference>
<feature type="compositionally biased region" description="Low complexity" evidence="1">
    <location>
        <begin position="11"/>
        <end position="22"/>
    </location>
</feature>
<proteinExistence type="predicted"/>
<dbReference type="PANTHER" id="PTHR30432">
    <property type="entry name" value="TRANSCRIPTIONAL REGULATOR MODE"/>
    <property type="match status" value="1"/>
</dbReference>
<dbReference type="EMBL" id="CABPSB010000003">
    <property type="protein sequence ID" value="VVD81944.1"/>
    <property type="molecule type" value="Genomic_DNA"/>
</dbReference>